<dbReference type="AlphaFoldDB" id="A0A2Z2HNE4"/>
<sequence>MVFWSGRLSDLTISMPAVAIGGDSRSDLQARTSRLEECFVGLRLECGGESESARELAVTNDLRAPRRQARESDSSEAGTRLADGIPRAVAT</sequence>
<evidence type="ECO:0000256" key="1">
    <source>
        <dbReference type="SAM" id="MobiDB-lite"/>
    </source>
</evidence>
<dbReference type="Proteomes" id="UP000250088">
    <property type="component" value="Chromosome"/>
</dbReference>
<reference evidence="3" key="1">
    <citation type="submission" date="2017-02" db="EMBL/GenBank/DDBJ databases">
        <title>Natronthermophilus aegyptiacus gen. nov.,sp. nov., an aerobic, extremely halophilic alkalithermophilic archaeon isolated from the athalassohaline Wadi An Natrun, Egypt.</title>
        <authorList>
            <person name="Zhao B."/>
        </authorList>
    </citation>
    <scope>NUCLEOTIDE SEQUENCE [LARGE SCALE GENOMIC DNA]</scope>
    <source>
        <strain evidence="3">JW/NM-HA 15</strain>
    </source>
</reference>
<evidence type="ECO:0000313" key="3">
    <source>
        <dbReference type="Proteomes" id="UP000250088"/>
    </source>
</evidence>
<keyword evidence="3" id="KW-1185">Reference proteome</keyword>
<gene>
    <name evidence="2" type="ORF">B1756_00570</name>
</gene>
<evidence type="ECO:0000313" key="2">
    <source>
        <dbReference type="EMBL" id="ARS88392.1"/>
    </source>
</evidence>
<name>A0A2Z2HNE4_9EURY</name>
<dbReference type="KEGG" id="naj:B1756_00570"/>
<protein>
    <submittedName>
        <fullName evidence="2">Uncharacterized protein</fullName>
    </submittedName>
</protein>
<proteinExistence type="predicted"/>
<dbReference type="EMBL" id="CP019893">
    <property type="protein sequence ID" value="ARS88392.1"/>
    <property type="molecule type" value="Genomic_DNA"/>
</dbReference>
<accession>A0A2Z2HNE4</accession>
<feature type="region of interest" description="Disordered" evidence="1">
    <location>
        <begin position="55"/>
        <end position="91"/>
    </location>
</feature>
<organism evidence="2 3">
    <name type="scientific">Natrarchaeobaculum aegyptiacum</name>
    <dbReference type="NCBI Taxonomy" id="745377"/>
    <lineage>
        <taxon>Archaea</taxon>
        <taxon>Methanobacteriati</taxon>
        <taxon>Methanobacteriota</taxon>
        <taxon>Stenosarchaea group</taxon>
        <taxon>Halobacteria</taxon>
        <taxon>Halobacteriales</taxon>
        <taxon>Natrialbaceae</taxon>
        <taxon>Natrarchaeobaculum</taxon>
    </lineage>
</organism>